<evidence type="ECO:0000256" key="1">
    <source>
        <dbReference type="ARBA" id="ARBA00004370"/>
    </source>
</evidence>
<dbReference type="GO" id="GO:0008289">
    <property type="term" value="F:lipid binding"/>
    <property type="evidence" value="ECO:0007669"/>
    <property type="project" value="UniProtKB-KW"/>
</dbReference>
<feature type="domain" description="SMP-LTD" evidence="7">
    <location>
        <begin position="62"/>
        <end position="273"/>
    </location>
</feature>
<comment type="subcellular location">
    <subcellularLocation>
        <location evidence="1">Membrane</location>
    </subcellularLocation>
</comment>
<evidence type="ECO:0000259" key="7">
    <source>
        <dbReference type="PROSITE" id="PS51847"/>
    </source>
</evidence>
<accession>A0A8B6BUD5</accession>
<sequence>MYGHLGSFVVSASWAIENYQFSFSWVFLLIIGLSVLWKTKNIVQNRIYQEEIRIHRKKALGQSETAEWLNFIINRWWVFNADAIEKEVKRKLDHILYASKPFVLDNLNLEVFTFGDHTPSIKYVRTFEYVDEVQNPATWRNINKTPEGLGKLSSYQIGCEVDTQNLFDQFKMVFVARVGIGMASLGFNIAVEQLKMSGILQVVLHMSKDIPFPHILKASLSFIDKPKVQFELKVLNNTVNLTSITVLENWIYDKVDEITKDMVYPGELSVSCAVEQLHVCQSCCREK</sequence>
<keyword evidence="2" id="KW-0813">Transport</keyword>
<keyword evidence="4" id="KW-0446">Lipid-binding</keyword>
<organism evidence="8 9">
    <name type="scientific">Mytilus galloprovincialis</name>
    <name type="common">Mediterranean mussel</name>
    <dbReference type="NCBI Taxonomy" id="29158"/>
    <lineage>
        <taxon>Eukaryota</taxon>
        <taxon>Metazoa</taxon>
        <taxon>Spiralia</taxon>
        <taxon>Lophotrochozoa</taxon>
        <taxon>Mollusca</taxon>
        <taxon>Bivalvia</taxon>
        <taxon>Autobranchia</taxon>
        <taxon>Pteriomorphia</taxon>
        <taxon>Mytilida</taxon>
        <taxon>Mytiloidea</taxon>
        <taxon>Mytilidae</taxon>
        <taxon>Mytilinae</taxon>
        <taxon>Mytilus</taxon>
    </lineage>
</organism>
<dbReference type="PANTHER" id="PTHR46980:SF2">
    <property type="entry name" value="TRICALBIN-1-RELATED"/>
    <property type="match status" value="1"/>
</dbReference>
<dbReference type="GO" id="GO:0016020">
    <property type="term" value="C:membrane"/>
    <property type="evidence" value="ECO:0007669"/>
    <property type="project" value="UniProtKB-SubCell"/>
</dbReference>
<gene>
    <name evidence="8" type="ORF">MGAL_10B034865</name>
</gene>
<dbReference type="InterPro" id="IPR031468">
    <property type="entry name" value="SMP_LBD"/>
</dbReference>
<dbReference type="Proteomes" id="UP000596742">
    <property type="component" value="Unassembled WGS sequence"/>
</dbReference>
<feature type="transmembrane region" description="Helical" evidence="6">
    <location>
        <begin position="20"/>
        <end position="37"/>
    </location>
</feature>
<evidence type="ECO:0000256" key="3">
    <source>
        <dbReference type="ARBA" id="ARBA00023055"/>
    </source>
</evidence>
<keyword evidence="9" id="KW-1185">Reference proteome</keyword>
<keyword evidence="5 6" id="KW-0472">Membrane</keyword>
<evidence type="ECO:0000313" key="9">
    <source>
        <dbReference type="Proteomes" id="UP000596742"/>
    </source>
</evidence>
<dbReference type="GO" id="GO:0006869">
    <property type="term" value="P:lipid transport"/>
    <property type="evidence" value="ECO:0007669"/>
    <property type="project" value="UniProtKB-KW"/>
</dbReference>
<comment type="caution">
    <text evidence="8">The sequence shown here is derived from an EMBL/GenBank/DDBJ whole genome shotgun (WGS) entry which is preliminary data.</text>
</comment>
<proteinExistence type="predicted"/>
<keyword evidence="6" id="KW-1133">Transmembrane helix</keyword>
<dbReference type="PROSITE" id="PS51847">
    <property type="entry name" value="SMP"/>
    <property type="match status" value="1"/>
</dbReference>
<evidence type="ECO:0000256" key="2">
    <source>
        <dbReference type="ARBA" id="ARBA00022448"/>
    </source>
</evidence>
<reference evidence="8" key="1">
    <citation type="submission" date="2018-11" db="EMBL/GenBank/DDBJ databases">
        <authorList>
            <person name="Alioto T."/>
            <person name="Alioto T."/>
        </authorList>
    </citation>
    <scope>NUCLEOTIDE SEQUENCE</scope>
</reference>
<dbReference type="InterPro" id="IPR052455">
    <property type="entry name" value="Tricalbin_domain"/>
</dbReference>
<evidence type="ECO:0000313" key="8">
    <source>
        <dbReference type="EMBL" id="VDH94951.1"/>
    </source>
</evidence>
<evidence type="ECO:0000256" key="6">
    <source>
        <dbReference type="SAM" id="Phobius"/>
    </source>
</evidence>
<keyword evidence="6" id="KW-0812">Transmembrane</keyword>
<dbReference type="OrthoDB" id="270970at2759"/>
<protein>
    <recommendedName>
        <fullName evidence="7">SMP-LTD domain-containing protein</fullName>
    </recommendedName>
</protein>
<dbReference type="AlphaFoldDB" id="A0A8B6BUD5"/>
<dbReference type="PANTHER" id="PTHR46980">
    <property type="entry name" value="TRICALBIN-1-RELATED"/>
    <property type="match status" value="1"/>
</dbReference>
<dbReference type="EMBL" id="UYJE01000651">
    <property type="protein sequence ID" value="VDH94951.1"/>
    <property type="molecule type" value="Genomic_DNA"/>
</dbReference>
<evidence type="ECO:0000256" key="4">
    <source>
        <dbReference type="ARBA" id="ARBA00023121"/>
    </source>
</evidence>
<dbReference type="Pfam" id="PF25669">
    <property type="entry name" value="SMP_MUG190-like"/>
    <property type="match status" value="1"/>
</dbReference>
<name>A0A8B6BUD5_MYTGA</name>
<evidence type="ECO:0000256" key="5">
    <source>
        <dbReference type="ARBA" id="ARBA00023136"/>
    </source>
</evidence>
<keyword evidence="3" id="KW-0445">Lipid transport</keyword>